<protein>
    <recommendedName>
        <fullName evidence="2">DUF8119 domain-containing protein</fullName>
    </recommendedName>
</protein>
<feature type="domain" description="DUF8119" evidence="2">
    <location>
        <begin position="13"/>
        <end position="77"/>
    </location>
</feature>
<dbReference type="EMBL" id="CP019327">
    <property type="protein sequence ID" value="APX95610.1"/>
    <property type="molecule type" value="Genomic_DNA"/>
</dbReference>
<dbReference type="EMBL" id="FTNP01000001">
    <property type="protein sequence ID" value="SIR16113.1"/>
    <property type="molecule type" value="Genomic_DNA"/>
</dbReference>
<organism evidence="4 5">
    <name type="scientific">Natronorubrum daqingense</name>
    <dbReference type="NCBI Taxonomy" id="588898"/>
    <lineage>
        <taxon>Archaea</taxon>
        <taxon>Methanobacteriati</taxon>
        <taxon>Methanobacteriota</taxon>
        <taxon>Stenosarchaea group</taxon>
        <taxon>Halobacteria</taxon>
        <taxon>Halobacteriales</taxon>
        <taxon>Natrialbaceae</taxon>
        <taxon>Natronorubrum</taxon>
    </lineage>
</organism>
<reference evidence="3 6" key="1">
    <citation type="submission" date="2017-01" db="EMBL/GenBank/DDBJ databases">
        <title>Complete genome sequence of Haloterrigena daqingensis type strain (JX313T).</title>
        <authorList>
            <person name="Shuang W."/>
        </authorList>
    </citation>
    <scope>NUCLEOTIDE SEQUENCE [LARGE SCALE GENOMIC DNA]</scope>
    <source>
        <strain evidence="3 6">JX313</strain>
    </source>
</reference>
<evidence type="ECO:0000259" key="2">
    <source>
        <dbReference type="Pfam" id="PF26436"/>
    </source>
</evidence>
<reference evidence="4 5" key="2">
    <citation type="submission" date="2017-01" db="EMBL/GenBank/DDBJ databases">
        <authorList>
            <person name="Mah S.A."/>
            <person name="Swanson W.J."/>
            <person name="Moy G.W."/>
            <person name="Vacquier V.D."/>
        </authorList>
    </citation>
    <scope>NUCLEOTIDE SEQUENCE [LARGE SCALE GENOMIC DNA]</scope>
    <source>
        <strain evidence="4 5">CGMCC 1.8909</strain>
    </source>
</reference>
<dbReference type="RefSeq" id="WP_076578643.1">
    <property type="nucleotide sequence ID" value="NZ_CP019327.1"/>
</dbReference>
<keyword evidence="1" id="KW-1133">Transmembrane helix</keyword>
<dbReference type="GeneID" id="30954818"/>
<accession>A0A1N6YNC3</accession>
<name>A0A1N6YNC3_9EURY</name>
<dbReference type="Proteomes" id="UP000187321">
    <property type="component" value="Chromosome"/>
</dbReference>
<keyword evidence="1" id="KW-0812">Transmembrane</keyword>
<dbReference type="AlphaFoldDB" id="A0A1N6YNC3"/>
<feature type="transmembrane region" description="Helical" evidence="1">
    <location>
        <begin position="51"/>
        <end position="73"/>
    </location>
</feature>
<proteinExistence type="predicted"/>
<gene>
    <name evidence="3" type="ORF">BB347_02705</name>
    <name evidence="4" type="ORF">SAMN05421809_0505</name>
</gene>
<dbReference type="OrthoDB" id="202765at2157"/>
<dbReference type="KEGG" id="hda:BB347_02705"/>
<dbReference type="Pfam" id="PF26436">
    <property type="entry name" value="DUF8119"/>
    <property type="match status" value="1"/>
</dbReference>
<keyword evidence="5" id="KW-1185">Reference proteome</keyword>
<feature type="transmembrane region" description="Helical" evidence="1">
    <location>
        <begin position="26"/>
        <end position="45"/>
    </location>
</feature>
<evidence type="ECO:0000256" key="1">
    <source>
        <dbReference type="SAM" id="Phobius"/>
    </source>
</evidence>
<sequence>MATDDTSTTNRLGDTIRRTVRTIARFVGDLLIVTCWVVFLTLVFLETAWPGWTFYLLLVLGIGLYVSVTATWTNSGSDQ</sequence>
<dbReference type="Proteomes" id="UP000185687">
    <property type="component" value="Unassembled WGS sequence"/>
</dbReference>
<dbReference type="InterPro" id="IPR058432">
    <property type="entry name" value="DUF8119"/>
</dbReference>
<evidence type="ECO:0000313" key="6">
    <source>
        <dbReference type="Proteomes" id="UP000187321"/>
    </source>
</evidence>
<evidence type="ECO:0000313" key="4">
    <source>
        <dbReference type="EMBL" id="SIR16113.1"/>
    </source>
</evidence>
<keyword evidence="1" id="KW-0472">Membrane</keyword>
<evidence type="ECO:0000313" key="5">
    <source>
        <dbReference type="Proteomes" id="UP000185687"/>
    </source>
</evidence>
<evidence type="ECO:0000313" key="3">
    <source>
        <dbReference type="EMBL" id="APX95610.1"/>
    </source>
</evidence>